<evidence type="ECO:0000256" key="1">
    <source>
        <dbReference type="SAM" id="MobiDB-lite"/>
    </source>
</evidence>
<evidence type="ECO:0000313" key="3">
    <source>
        <dbReference type="Proteomes" id="UP000011518"/>
    </source>
</evidence>
<gene>
    <name evidence="2" type="ORF">TREES_T100000354</name>
</gene>
<evidence type="ECO:0000313" key="2">
    <source>
        <dbReference type="EMBL" id="ELW67580.1"/>
    </source>
</evidence>
<proteinExistence type="predicted"/>
<sequence>MSSLVVAWDGNVHIVQRRICVAQGNGKWINIRCLCERLVVDPGISNHQKTPLPEGCLNLISEDSRSEATGNTSGSSGISKLQHSPLSSIPGRYDTDAARIFNGNNGTSCQQKLLSGPLHM</sequence>
<dbReference type="AlphaFoldDB" id="L9KXD6"/>
<organism evidence="2 3">
    <name type="scientific">Tupaia chinensis</name>
    <name type="common">Chinese tree shrew</name>
    <name type="synonym">Tupaia belangeri chinensis</name>
    <dbReference type="NCBI Taxonomy" id="246437"/>
    <lineage>
        <taxon>Eukaryota</taxon>
        <taxon>Metazoa</taxon>
        <taxon>Chordata</taxon>
        <taxon>Craniata</taxon>
        <taxon>Vertebrata</taxon>
        <taxon>Euteleostomi</taxon>
        <taxon>Mammalia</taxon>
        <taxon>Eutheria</taxon>
        <taxon>Euarchontoglires</taxon>
        <taxon>Scandentia</taxon>
        <taxon>Tupaiidae</taxon>
        <taxon>Tupaia</taxon>
    </lineage>
</organism>
<dbReference type="InParanoid" id="L9KXD6"/>
<dbReference type="Proteomes" id="UP000011518">
    <property type="component" value="Unassembled WGS sequence"/>
</dbReference>
<keyword evidence="3" id="KW-1185">Reference proteome</keyword>
<reference evidence="3" key="1">
    <citation type="submission" date="2012-07" db="EMBL/GenBank/DDBJ databases">
        <title>Genome of the Chinese tree shrew, a rising model animal genetically related to primates.</title>
        <authorList>
            <person name="Zhang G."/>
            <person name="Fan Y."/>
            <person name="Yao Y."/>
            <person name="Huang Z."/>
        </authorList>
    </citation>
    <scope>NUCLEOTIDE SEQUENCE [LARGE SCALE GENOMIC DNA]</scope>
</reference>
<accession>L9KXD6</accession>
<name>L9KXD6_TUPCH</name>
<feature type="region of interest" description="Disordered" evidence="1">
    <location>
        <begin position="63"/>
        <end position="91"/>
    </location>
</feature>
<protein>
    <submittedName>
        <fullName evidence="2">Uncharacterized protein</fullName>
    </submittedName>
</protein>
<feature type="compositionally biased region" description="Polar residues" evidence="1">
    <location>
        <begin position="67"/>
        <end position="87"/>
    </location>
</feature>
<reference evidence="3" key="2">
    <citation type="journal article" date="2013" name="Nat. Commun.">
        <title>Genome of the Chinese tree shrew.</title>
        <authorList>
            <person name="Fan Y."/>
            <person name="Huang Z.Y."/>
            <person name="Cao C.C."/>
            <person name="Chen C.S."/>
            <person name="Chen Y.X."/>
            <person name="Fan D.D."/>
            <person name="He J."/>
            <person name="Hou H.L."/>
            <person name="Hu L."/>
            <person name="Hu X.T."/>
            <person name="Jiang X.T."/>
            <person name="Lai R."/>
            <person name="Lang Y.S."/>
            <person name="Liang B."/>
            <person name="Liao S.G."/>
            <person name="Mu D."/>
            <person name="Ma Y.Y."/>
            <person name="Niu Y.Y."/>
            <person name="Sun X.Q."/>
            <person name="Xia J.Q."/>
            <person name="Xiao J."/>
            <person name="Xiong Z.Q."/>
            <person name="Xu L."/>
            <person name="Yang L."/>
            <person name="Zhang Y."/>
            <person name="Zhao W."/>
            <person name="Zhao X.D."/>
            <person name="Zheng Y.T."/>
            <person name="Zhou J.M."/>
            <person name="Zhu Y.B."/>
            <person name="Zhang G.J."/>
            <person name="Wang J."/>
            <person name="Yao Y.G."/>
        </authorList>
    </citation>
    <scope>NUCLEOTIDE SEQUENCE [LARGE SCALE GENOMIC DNA]</scope>
</reference>
<dbReference type="EMBL" id="KB320606">
    <property type="protein sequence ID" value="ELW67580.1"/>
    <property type="molecule type" value="Genomic_DNA"/>
</dbReference>